<gene>
    <name evidence="6" type="ORF">Ga0061069_102339</name>
</gene>
<accession>A0A0K6HWE7</accession>
<keyword evidence="4" id="KW-0732">Signal</keyword>
<dbReference type="Gene3D" id="2.40.100.10">
    <property type="entry name" value="Cyclophilin-like"/>
    <property type="match status" value="1"/>
</dbReference>
<evidence type="ECO:0000256" key="3">
    <source>
        <dbReference type="ARBA" id="ARBA00023235"/>
    </source>
</evidence>
<dbReference type="GO" id="GO:0003755">
    <property type="term" value="F:peptidyl-prolyl cis-trans isomerase activity"/>
    <property type="evidence" value="ECO:0007669"/>
    <property type="project" value="UniProtKB-UniRule"/>
</dbReference>
<keyword evidence="2 4" id="KW-0697">Rotamase</keyword>
<reference evidence="7" key="1">
    <citation type="submission" date="2015-08" db="EMBL/GenBank/DDBJ databases">
        <authorList>
            <person name="Varghese N."/>
        </authorList>
    </citation>
    <scope>NUCLEOTIDE SEQUENCE [LARGE SCALE GENOMIC DNA]</scope>
    <source>
        <strain evidence="7">DSM 18181</strain>
    </source>
</reference>
<dbReference type="PANTHER" id="PTHR43246">
    <property type="entry name" value="PEPTIDYL-PROLYL CIS-TRANS ISOMERASE CYP38, CHLOROPLASTIC"/>
    <property type="match status" value="1"/>
</dbReference>
<dbReference type="Pfam" id="PF00160">
    <property type="entry name" value="Pro_isomerase"/>
    <property type="match status" value="1"/>
</dbReference>
<sequence>MIDFSSAVPNLAVFSSLWRAMRQRVTLVFAALSLLTAAALPAVQAAETPTAQPKVEFVTTMGKFVVQLDPARAPKTVANFLDYVKSGFYKGTIFHRVIPGFMVQGGGFTADMQKKPTRAPIPLESQNGLRNLRGTIAMARTPDPNSATSQFFINVVDNPSLDYPKPDGYGYAVFGKVISGMDVVDKIVAVPTKNEGPFQNVPVKPIVIEDAKLLN</sequence>
<protein>
    <recommendedName>
        <fullName evidence="4">Peptidyl-prolyl cis-trans isomerase</fullName>
        <shortName evidence="4">PPIase</shortName>
        <ecNumber evidence="4">5.2.1.8</ecNumber>
    </recommendedName>
</protein>
<dbReference type="InterPro" id="IPR044665">
    <property type="entry name" value="E_coli_cyclophilin_A-like"/>
</dbReference>
<keyword evidence="7" id="KW-1185">Reference proteome</keyword>
<evidence type="ECO:0000313" key="6">
    <source>
        <dbReference type="EMBL" id="CUA95108.1"/>
    </source>
</evidence>
<dbReference type="PROSITE" id="PS00170">
    <property type="entry name" value="CSA_PPIASE_1"/>
    <property type="match status" value="1"/>
</dbReference>
<keyword evidence="3 4" id="KW-0413">Isomerase</keyword>
<feature type="signal peptide" evidence="4">
    <location>
        <begin position="1"/>
        <end position="45"/>
    </location>
</feature>
<dbReference type="EMBL" id="CYHF01000002">
    <property type="protein sequence ID" value="CUA95108.1"/>
    <property type="molecule type" value="Genomic_DNA"/>
</dbReference>
<dbReference type="CDD" id="cd01920">
    <property type="entry name" value="cyclophilin_EcCYP_like"/>
    <property type="match status" value="1"/>
</dbReference>
<dbReference type="InterPro" id="IPR020892">
    <property type="entry name" value="Cyclophilin-type_PPIase_CS"/>
</dbReference>
<dbReference type="SUPFAM" id="SSF50891">
    <property type="entry name" value="Cyclophilin-like"/>
    <property type="match status" value="1"/>
</dbReference>
<dbReference type="InterPro" id="IPR029000">
    <property type="entry name" value="Cyclophilin-like_dom_sf"/>
</dbReference>
<name>A0A0K6HWE7_9BURK</name>
<evidence type="ECO:0000256" key="1">
    <source>
        <dbReference type="ARBA" id="ARBA00007365"/>
    </source>
</evidence>
<comment type="similarity">
    <text evidence="1 4">Belongs to the cyclophilin-type PPIase family.</text>
</comment>
<evidence type="ECO:0000256" key="2">
    <source>
        <dbReference type="ARBA" id="ARBA00023110"/>
    </source>
</evidence>
<evidence type="ECO:0000256" key="4">
    <source>
        <dbReference type="RuleBase" id="RU363019"/>
    </source>
</evidence>
<organism evidence="6 7">
    <name type="scientific">Thiomonas bhubaneswarensis</name>
    <dbReference type="NCBI Taxonomy" id="339866"/>
    <lineage>
        <taxon>Bacteria</taxon>
        <taxon>Pseudomonadati</taxon>
        <taxon>Pseudomonadota</taxon>
        <taxon>Betaproteobacteria</taxon>
        <taxon>Burkholderiales</taxon>
        <taxon>Thiomonas</taxon>
    </lineage>
</organism>
<feature type="chain" id="PRO_5006517066" description="Peptidyl-prolyl cis-trans isomerase" evidence="4">
    <location>
        <begin position="46"/>
        <end position="215"/>
    </location>
</feature>
<dbReference type="AlphaFoldDB" id="A0A0K6HWE7"/>
<evidence type="ECO:0000313" key="7">
    <source>
        <dbReference type="Proteomes" id="UP000183649"/>
    </source>
</evidence>
<evidence type="ECO:0000259" key="5">
    <source>
        <dbReference type="PROSITE" id="PS50072"/>
    </source>
</evidence>
<proteinExistence type="inferred from homology"/>
<comment type="function">
    <text evidence="4">PPIases accelerate the folding of proteins. It catalyzes the cis-trans isomerization of proline imidic peptide bonds in oligopeptides.</text>
</comment>
<dbReference type="STRING" id="339866.GCA_001418255_00863"/>
<dbReference type="Proteomes" id="UP000183649">
    <property type="component" value="Unassembled WGS sequence"/>
</dbReference>
<dbReference type="GO" id="GO:0006457">
    <property type="term" value="P:protein folding"/>
    <property type="evidence" value="ECO:0007669"/>
    <property type="project" value="InterPro"/>
</dbReference>
<comment type="catalytic activity">
    <reaction evidence="4">
        <text>[protein]-peptidylproline (omega=180) = [protein]-peptidylproline (omega=0)</text>
        <dbReference type="Rhea" id="RHEA:16237"/>
        <dbReference type="Rhea" id="RHEA-COMP:10747"/>
        <dbReference type="Rhea" id="RHEA-COMP:10748"/>
        <dbReference type="ChEBI" id="CHEBI:83833"/>
        <dbReference type="ChEBI" id="CHEBI:83834"/>
        <dbReference type="EC" id="5.2.1.8"/>
    </reaction>
</comment>
<feature type="domain" description="PPIase cyclophilin-type" evidence="5">
    <location>
        <begin position="59"/>
        <end position="213"/>
    </location>
</feature>
<dbReference type="EC" id="5.2.1.8" evidence="4"/>
<dbReference type="PRINTS" id="PR00153">
    <property type="entry name" value="CSAPPISMRASE"/>
</dbReference>
<dbReference type="PROSITE" id="PS50072">
    <property type="entry name" value="CSA_PPIASE_2"/>
    <property type="match status" value="1"/>
</dbReference>
<dbReference type="InterPro" id="IPR002130">
    <property type="entry name" value="Cyclophilin-type_PPIase_dom"/>
</dbReference>